<dbReference type="KEGG" id="naf:GQ61_08935"/>
<keyword evidence="7 9" id="KW-0275">Fatty acid biosynthesis</keyword>
<dbReference type="Pfam" id="PF13561">
    <property type="entry name" value="adh_short_C2"/>
    <property type="match status" value="1"/>
</dbReference>
<dbReference type="PANTHER" id="PTHR43159">
    <property type="entry name" value="ENOYL-[ACYL-CARRIER-PROTEIN] REDUCTASE"/>
    <property type="match status" value="1"/>
</dbReference>
<evidence type="ECO:0000256" key="3">
    <source>
        <dbReference type="ARBA" id="ARBA00022516"/>
    </source>
</evidence>
<keyword evidence="4" id="KW-0276">Fatty acid metabolism</keyword>
<keyword evidence="9 11" id="KW-0520">NAD</keyword>
<keyword evidence="6" id="KW-0443">Lipid metabolism</keyword>
<dbReference type="InterPro" id="IPR014358">
    <property type="entry name" value="Enoyl-ACP_Rdtase_NADH"/>
</dbReference>
<feature type="binding site" evidence="11">
    <location>
        <begin position="21"/>
        <end position="22"/>
    </location>
    <ligand>
        <name>NAD(+)</name>
        <dbReference type="ChEBI" id="CHEBI:57540"/>
    </ligand>
</feature>
<dbReference type="PRINTS" id="PR00081">
    <property type="entry name" value="GDHRDH"/>
</dbReference>
<dbReference type="GO" id="GO:0004318">
    <property type="term" value="F:enoyl-[acyl-carrier-protein] reductase (NADH) activity"/>
    <property type="evidence" value="ECO:0007669"/>
    <property type="project" value="UniProtKB-EC"/>
</dbReference>
<evidence type="ECO:0000256" key="9">
    <source>
        <dbReference type="PIRNR" id="PIRNR000094"/>
    </source>
</evidence>
<evidence type="ECO:0000313" key="12">
    <source>
        <dbReference type="EMBL" id="ARN85391.1"/>
    </source>
</evidence>
<dbReference type="GO" id="GO:0006633">
    <property type="term" value="P:fatty acid biosynthetic process"/>
    <property type="evidence" value="ECO:0007669"/>
    <property type="project" value="UniProtKB-UniPathway"/>
</dbReference>
<dbReference type="UniPathway" id="UPA00094"/>
<dbReference type="STRING" id="1414854.GQ61_08935"/>
<dbReference type="PIRSF" id="PIRSF000094">
    <property type="entry name" value="Enoyl-ACP_rdct"/>
    <property type="match status" value="1"/>
</dbReference>
<accession>A0A1W6N6G8</accession>
<keyword evidence="13" id="KW-1185">Reference proteome</keyword>
<evidence type="ECO:0000256" key="4">
    <source>
        <dbReference type="ARBA" id="ARBA00022832"/>
    </source>
</evidence>
<sequence>MTGALLRGKKGLVIGIANEHSIAYGCAHVFREMGATLALTYLNSDSYPYVKPLAERLDAPLLLACDFRIPGQLEAVFEKIKNTWGELDFVLHSVAYAPREDLHARVTDCSKEGFSTAMDLSCHSFIRIAKQSEPLMKKGGCLLAVSFYGAEKVVKHYNLMGPVKAALESTVRYLAIELASQNIRVHALSPGPIKTRAASGLDRFDELMEMVKKRVPNHKLVTIEEVGSLAAFLVSDAAKSLTGNIEYIDGGYHTLG</sequence>
<feature type="binding site" evidence="10">
    <location>
        <position position="97"/>
    </location>
    <ligand>
        <name>substrate</name>
    </ligand>
</feature>
<feature type="binding site" evidence="11">
    <location>
        <begin position="193"/>
        <end position="197"/>
    </location>
    <ligand>
        <name>NAD(+)</name>
        <dbReference type="ChEBI" id="CHEBI:57540"/>
    </ligand>
</feature>
<dbReference type="EC" id="1.3.1.9" evidence="9"/>
<evidence type="ECO:0000256" key="8">
    <source>
        <dbReference type="ARBA" id="ARBA00048572"/>
    </source>
</evidence>
<evidence type="ECO:0000256" key="2">
    <source>
        <dbReference type="ARBA" id="ARBA00009233"/>
    </source>
</evidence>
<feature type="binding site" evidence="11">
    <location>
        <position position="15"/>
    </location>
    <ligand>
        <name>NAD(+)</name>
        <dbReference type="ChEBI" id="CHEBI:57540"/>
    </ligand>
</feature>
<dbReference type="RefSeq" id="WP_085784954.1">
    <property type="nucleotide sequence ID" value="NZ_CP008743.1"/>
</dbReference>
<feature type="binding site" evidence="11">
    <location>
        <position position="94"/>
    </location>
    <ligand>
        <name>NAD(+)</name>
        <dbReference type="ChEBI" id="CHEBI:57540"/>
    </ligand>
</feature>
<dbReference type="Gene3D" id="3.40.50.720">
    <property type="entry name" value="NAD(P)-binding Rossmann-like Domain"/>
    <property type="match status" value="1"/>
</dbReference>
<evidence type="ECO:0000256" key="1">
    <source>
        <dbReference type="ARBA" id="ARBA00005194"/>
    </source>
</evidence>
<protein>
    <recommendedName>
        <fullName evidence="9">Enoyl-[acyl-carrier-protein] reductase [NADH]</fullName>
        <ecNumber evidence="9">1.3.1.9</ecNumber>
    </recommendedName>
</protein>
<dbReference type="OrthoDB" id="9803628at2"/>
<dbReference type="SUPFAM" id="SSF51735">
    <property type="entry name" value="NAD(P)-binding Rossmann-fold domains"/>
    <property type="match status" value="1"/>
</dbReference>
<evidence type="ECO:0000313" key="13">
    <source>
        <dbReference type="Proteomes" id="UP000237351"/>
    </source>
</evidence>
<proteinExistence type="inferred from homology"/>
<comment type="similarity">
    <text evidence="2 9">Belongs to the short-chain dehydrogenases/reductases (SDR) family. FabI subfamily.</text>
</comment>
<dbReference type="AlphaFoldDB" id="A0A1W6N6G8"/>
<evidence type="ECO:0000256" key="10">
    <source>
        <dbReference type="PIRSR" id="PIRSR000094-2"/>
    </source>
</evidence>
<feature type="binding site" evidence="11">
    <location>
        <position position="164"/>
    </location>
    <ligand>
        <name>NAD(+)</name>
        <dbReference type="ChEBI" id="CHEBI:57540"/>
    </ligand>
</feature>
<reference evidence="12 13" key="1">
    <citation type="submission" date="2014-06" db="EMBL/GenBank/DDBJ databases">
        <title>The genome of the endonuclear symbiont Nucleicultrix amoebiphila.</title>
        <authorList>
            <person name="Schulz F."/>
            <person name="Horn M."/>
        </authorList>
    </citation>
    <scope>NUCLEOTIDE SEQUENCE [LARGE SCALE GENOMIC DNA]</scope>
    <source>
        <strain evidence="12 13">FS5</strain>
    </source>
</reference>
<dbReference type="EMBL" id="CP008743">
    <property type="protein sequence ID" value="ARN85391.1"/>
    <property type="molecule type" value="Genomic_DNA"/>
</dbReference>
<dbReference type="PANTHER" id="PTHR43159:SF2">
    <property type="entry name" value="ENOYL-[ACYL-CARRIER-PROTEIN] REDUCTASE [NADH], CHLOROPLASTIC"/>
    <property type="match status" value="1"/>
</dbReference>
<evidence type="ECO:0000256" key="6">
    <source>
        <dbReference type="ARBA" id="ARBA00023098"/>
    </source>
</evidence>
<evidence type="ECO:0000256" key="7">
    <source>
        <dbReference type="ARBA" id="ARBA00023160"/>
    </source>
</evidence>
<name>A0A1W6N6G8_9PROT</name>
<dbReference type="InterPro" id="IPR002347">
    <property type="entry name" value="SDR_fam"/>
</dbReference>
<gene>
    <name evidence="12" type="ORF">GQ61_08935</name>
</gene>
<comment type="pathway">
    <text evidence="1">Lipid metabolism; fatty acid biosynthesis.</text>
</comment>
<keyword evidence="5 9" id="KW-0560">Oxidoreductase</keyword>
<comment type="catalytic activity">
    <reaction evidence="8 9">
        <text>a 2,3-saturated acyl-[ACP] + NAD(+) = a (2E)-enoyl-[ACP] + NADH + H(+)</text>
        <dbReference type="Rhea" id="RHEA:10240"/>
        <dbReference type="Rhea" id="RHEA-COMP:9925"/>
        <dbReference type="Rhea" id="RHEA-COMP:9926"/>
        <dbReference type="ChEBI" id="CHEBI:15378"/>
        <dbReference type="ChEBI" id="CHEBI:57540"/>
        <dbReference type="ChEBI" id="CHEBI:57945"/>
        <dbReference type="ChEBI" id="CHEBI:78784"/>
        <dbReference type="ChEBI" id="CHEBI:78785"/>
        <dbReference type="EC" id="1.3.1.9"/>
    </reaction>
</comment>
<evidence type="ECO:0000256" key="11">
    <source>
        <dbReference type="PIRSR" id="PIRSR000094-3"/>
    </source>
</evidence>
<evidence type="ECO:0000256" key="5">
    <source>
        <dbReference type="ARBA" id="ARBA00023002"/>
    </source>
</evidence>
<keyword evidence="3 9" id="KW-0444">Lipid biosynthesis</keyword>
<organism evidence="12 13">
    <name type="scientific">Candidatus Nucleicultrix amoebiphila FS5</name>
    <dbReference type="NCBI Taxonomy" id="1414854"/>
    <lineage>
        <taxon>Bacteria</taxon>
        <taxon>Pseudomonadati</taxon>
        <taxon>Pseudomonadota</taxon>
        <taxon>Alphaproteobacteria</taxon>
        <taxon>Holosporales</taxon>
        <taxon>Candidatus Nucleicultricaceae</taxon>
        <taxon>Candidatus Nucleicultrix</taxon>
    </lineage>
</organism>
<dbReference type="InterPro" id="IPR036291">
    <property type="entry name" value="NAD(P)-bd_dom_sf"/>
</dbReference>
<dbReference type="Proteomes" id="UP000237351">
    <property type="component" value="Chromosome"/>
</dbReference>
<dbReference type="NCBIfam" id="NF005717">
    <property type="entry name" value="PRK07533.1"/>
    <property type="match status" value="1"/>
</dbReference>